<dbReference type="AlphaFoldDB" id="A0A0A0V6A4"/>
<feature type="chain" id="PRO_5001970635" evidence="1">
    <location>
        <begin position="23"/>
        <end position="116"/>
    </location>
</feature>
<dbReference type="EMBL" id="KF860483">
    <property type="protein sequence ID" value="AIW62464.1"/>
    <property type="molecule type" value="mRNA"/>
</dbReference>
<sequence length="116" mass="12884">MNSKASFLVVLAVVFIARVSHANPSHVEFLRSIQGRLSDEEVPTECYPRGHRCDAYDADYCCDCCDLNNKCVACTPGCKKSGYKGCRSNEECCSGVCYRTDRSSAYKYCVYRGYGG</sequence>
<keyword evidence="1" id="KW-0732">Signal</keyword>
<proteinExistence type="evidence at transcript level"/>
<name>A0A0A0V6A4_SCYTH</name>
<evidence type="ECO:0000313" key="2">
    <source>
        <dbReference type="EMBL" id="AIW62464.1"/>
    </source>
</evidence>
<protein>
    <submittedName>
        <fullName evidence="2">Venom peptide U19-SYTX-Sth1d</fullName>
    </submittedName>
</protein>
<organism evidence="2">
    <name type="scientific">Scytodes thoracica</name>
    <name type="common">Spitting spider</name>
    <name type="synonym">Aranea thoracica</name>
    <dbReference type="NCBI Taxonomy" id="1112478"/>
    <lineage>
        <taxon>Eukaryota</taxon>
        <taxon>Metazoa</taxon>
        <taxon>Ecdysozoa</taxon>
        <taxon>Arthropoda</taxon>
        <taxon>Chelicerata</taxon>
        <taxon>Arachnida</taxon>
        <taxon>Araneae</taxon>
        <taxon>Araneomorphae</taxon>
        <taxon>Haplogynae</taxon>
        <taxon>Scytodoidea</taxon>
        <taxon>Scytodidae</taxon>
        <taxon>Scytodes</taxon>
    </lineage>
</organism>
<reference evidence="2" key="2">
    <citation type="journal article" date="2014" name="J. Proteome Res.">
        <title>Spit and venom from scytodes spiders: a diverse and distinct cocktail.</title>
        <authorList>
            <person name="Zobel-Thropp P.A."/>
            <person name="Correa S.M."/>
            <person name="Garb J.E."/>
            <person name="Binford G.J."/>
        </authorList>
    </citation>
    <scope>NUCLEOTIDE SEQUENCE</scope>
    <source>
        <tissue evidence="2">Venom gland</tissue>
    </source>
</reference>
<reference evidence="2" key="1">
    <citation type="submission" date="2013-11" db="EMBL/GenBank/DDBJ databases">
        <authorList>
            <person name="Thropp P.A."/>
            <person name="Correa S.M."/>
            <person name="Garb J.E."/>
            <person name="Binford G.J."/>
        </authorList>
    </citation>
    <scope>NUCLEOTIDE SEQUENCE</scope>
    <source>
        <tissue evidence="2">Venom gland</tissue>
    </source>
</reference>
<accession>A0A0A0V6A4</accession>
<feature type="signal peptide" evidence="1">
    <location>
        <begin position="1"/>
        <end position="22"/>
    </location>
</feature>
<evidence type="ECO:0000256" key="1">
    <source>
        <dbReference type="SAM" id="SignalP"/>
    </source>
</evidence>